<protein>
    <submittedName>
        <fullName evidence="1">Uncharacterized protein</fullName>
    </submittedName>
</protein>
<evidence type="ECO:0000313" key="1">
    <source>
        <dbReference type="EMBL" id="EXB74498.1"/>
    </source>
</evidence>
<organism evidence="1 2">
    <name type="scientific">Morus notabilis</name>
    <dbReference type="NCBI Taxonomy" id="981085"/>
    <lineage>
        <taxon>Eukaryota</taxon>
        <taxon>Viridiplantae</taxon>
        <taxon>Streptophyta</taxon>
        <taxon>Embryophyta</taxon>
        <taxon>Tracheophyta</taxon>
        <taxon>Spermatophyta</taxon>
        <taxon>Magnoliopsida</taxon>
        <taxon>eudicotyledons</taxon>
        <taxon>Gunneridae</taxon>
        <taxon>Pentapetalae</taxon>
        <taxon>rosids</taxon>
        <taxon>fabids</taxon>
        <taxon>Rosales</taxon>
        <taxon>Moraceae</taxon>
        <taxon>Moreae</taxon>
        <taxon>Morus</taxon>
    </lineage>
</organism>
<dbReference type="STRING" id="981085.W9RUU0"/>
<dbReference type="eggNOG" id="KOG0446">
    <property type="taxonomic scope" value="Eukaryota"/>
</dbReference>
<dbReference type="Gene3D" id="3.40.50.300">
    <property type="entry name" value="P-loop containing nucleotide triphosphate hydrolases"/>
    <property type="match status" value="1"/>
</dbReference>
<dbReference type="AlphaFoldDB" id="W9RUU0"/>
<accession>W9RUU0</accession>
<keyword evidence="2" id="KW-1185">Reference proteome</keyword>
<dbReference type="EMBL" id="KE344648">
    <property type="protein sequence ID" value="EXB74498.1"/>
    <property type="molecule type" value="Genomic_DNA"/>
</dbReference>
<gene>
    <name evidence="1" type="ORF">L484_026192</name>
</gene>
<reference evidence="2" key="1">
    <citation type="submission" date="2013-01" db="EMBL/GenBank/DDBJ databases">
        <title>Draft Genome Sequence of a Mulberry Tree, Morus notabilis C.K. Schneid.</title>
        <authorList>
            <person name="He N."/>
            <person name="Zhao S."/>
        </authorList>
    </citation>
    <scope>NUCLEOTIDE SEQUENCE</scope>
</reference>
<proteinExistence type="predicted"/>
<name>W9RUU0_9ROSA</name>
<dbReference type="InterPro" id="IPR027417">
    <property type="entry name" value="P-loop_NTPase"/>
</dbReference>
<sequence>MENLISLVNKIQRACTTLGNHGEASALPTLWDSLPAIAVVGGQELLLSILLCCNFIRFLKATENMPSFSISQEKDLLILMKMAITTAGIANIVDGKMGSSMGNSNSNLPNFISPFKIMKKVLSEGSSSSHGIPTAIGSRRVGSPQMLQDAVLAPKSLMPLKRRM</sequence>
<evidence type="ECO:0000313" key="2">
    <source>
        <dbReference type="Proteomes" id="UP000030645"/>
    </source>
</evidence>
<dbReference type="Proteomes" id="UP000030645">
    <property type="component" value="Unassembled WGS sequence"/>
</dbReference>